<keyword evidence="7 10" id="KW-0442">Lipid degradation</keyword>
<dbReference type="Gene3D" id="3.40.1090.10">
    <property type="entry name" value="Cytosolic phospholipase A2 catalytic domain"/>
    <property type="match status" value="1"/>
</dbReference>
<evidence type="ECO:0000256" key="7">
    <source>
        <dbReference type="ARBA" id="ARBA00022963"/>
    </source>
</evidence>
<dbReference type="PANTHER" id="PTHR10728">
    <property type="entry name" value="CYTOSOLIC PHOSPHOLIPASE A2"/>
    <property type="match status" value="1"/>
</dbReference>
<evidence type="ECO:0000256" key="3">
    <source>
        <dbReference type="ARBA" id="ARBA00013274"/>
    </source>
</evidence>
<keyword evidence="9" id="KW-0325">Glycoprotein</keyword>
<keyword evidence="4" id="KW-0964">Secreted</keyword>
<evidence type="ECO:0000256" key="6">
    <source>
        <dbReference type="ARBA" id="ARBA00022801"/>
    </source>
</evidence>
<dbReference type="PROSITE" id="PS51210">
    <property type="entry name" value="PLA2C"/>
    <property type="match status" value="1"/>
</dbReference>
<dbReference type="SMART" id="SM00022">
    <property type="entry name" value="PLAc"/>
    <property type="match status" value="1"/>
</dbReference>
<dbReference type="GO" id="GO:0046475">
    <property type="term" value="P:glycerophospholipid catabolic process"/>
    <property type="evidence" value="ECO:0007669"/>
    <property type="project" value="TreeGrafter"/>
</dbReference>
<feature type="chain" id="PRO_5005116847" description="Lysophospholipase" evidence="11">
    <location>
        <begin position="23"/>
        <end position="597"/>
    </location>
</feature>
<evidence type="ECO:0000256" key="11">
    <source>
        <dbReference type="RuleBase" id="RU362103"/>
    </source>
</evidence>
<comment type="similarity">
    <text evidence="2 11">Belongs to the lysophospholipase family.</text>
</comment>
<reference evidence="13 14" key="1">
    <citation type="journal article" date="2011" name="J. Gen. Appl. Microbiol.">
        <title>Draft genome sequencing of the enigmatic yeast Saitoella complicata.</title>
        <authorList>
            <person name="Nishida H."/>
            <person name="Hamamoto M."/>
            <person name="Sugiyama J."/>
        </authorList>
    </citation>
    <scope>NUCLEOTIDE SEQUENCE [LARGE SCALE GENOMIC DNA]</scope>
    <source>
        <strain evidence="13 14">NRRL Y-17804</strain>
    </source>
</reference>
<evidence type="ECO:0000256" key="10">
    <source>
        <dbReference type="PROSITE-ProRule" id="PRU00555"/>
    </source>
</evidence>
<reference evidence="13 14" key="2">
    <citation type="journal article" date="2014" name="J. Gen. Appl. Microbiol.">
        <title>The early diverging ascomycetous budding yeast Saitoella complicata has three histone deacetylases belonging to the Clr6, Hos2, and Rpd3 lineages.</title>
        <authorList>
            <person name="Nishida H."/>
            <person name="Matsumoto T."/>
            <person name="Kondo S."/>
            <person name="Hamamoto M."/>
            <person name="Yoshikawa H."/>
        </authorList>
    </citation>
    <scope>NUCLEOTIDE SEQUENCE [LARGE SCALE GENOMIC DNA]</scope>
    <source>
        <strain evidence="13 14">NRRL Y-17804</strain>
    </source>
</reference>
<protein>
    <recommendedName>
        <fullName evidence="3 11">Lysophospholipase</fullName>
        <ecNumber evidence="3 11">3.1.1.5</ecNumber>
    </recommendedName>
</protein>
<proteinExistence type="inferred from homology"/>
<keyword evidence="14" id="KW-1185">Reference proteome</keyword>
<dbReference type="EMBL" id="BACD03000021">
    <property type="protein sequence ID" value="GAO49298.1"/>
    <property type="molecule type" value="Genomic_DNA"/>
</dbReference>
<dbReference type="GO" id="GO:0004622">
    <property type="term" value="F:phosphatidylcholine lysophospholipase activity"/>
    <property type="evidence" value="ECO:0007669"/>
    <property type="project" value="UniProtKB-EC"/>
</dbReference>
<sequence>MQLTTLITALLAGASSLAVTSAGPIDDASLHRIHRRTSPSGSYAPANVSCPMTTGFLRPASGLSPNETEWLQLRRQNVQEPLENLLSVLAQNSSSINTTALAENSTIGLAFSGGGYRAMIVGGGFLSAMDSRTPGQNSSNPMSGIMQAASYIVGLSGGNWLVGGLAINNFPTIEEQWHTVWDLETNLVNPSGIVDKAQFYYDLIDEVNQKSDAGFETTITDYWGRALSRHLVNTTDGGPAITFSDIRNRTLFANGSMPFPISLADGRAPGETAIAVNTSTFEFNPFEMGSWDNDIAAFTPIQYLGTSLNNGSLIYGDGSCIEGFDNAGFVMGTSSSLFNAALLQINGSDTSILTDAAEAILSRISADEEDIAAYPNPFYGWKNSTNLSYNSTRLTLVDGGEDNQNIPFLPLLQPERNVDVIFAVDASADTAHSWPNGSSLVNTYRRLTVANPMNDLAFPYVPDYNTFINLGLNVRPTFFGCNSSNLTTEGTGPLVVYLPNAPYTAYSNTSTFMLEYQNDQVADILTNAYNVASRANSTLDSEWNVCLACAIAQRSAERQSIDISSACSGCFDRYCWDGSLNATEPTEAELTPTLMWE</sequence>
<evidence type="ECO:0000256" key="5">
    <source>
        <dbReference type="ARBA" id="ARBA00022729"/>
    </source>
</evidence>
<keyword evidence="6 10" id="KW-0378">Hydrolase</keyword>
<dbReference type="SUPFAM" id="SSF52151">
    <property type="entry name" value="FabD/lysophospholipase-like"/>
    <property type="match status" value="1"/>
</dbReference>
<comment type="subcellular location">
    <subcellularLocation>
        <location evidence="1">Secreted</location>
    </subcellularLocation>
</comment>
<evidence type="ECO:0000256" key="9">
    <source>
        <dbReference type="ARBA" id="ARBA00023180"/>
    </source>
</evidence>
<dbReference type="PANTHER" id="PTHR10728:SF33">
    <property type="entry name" value="LYSOPHOSPHOLIPASE 1-RELATED"/>
    <property type="match status" value="1"/>
</dbReference>
<dbReference type="OMA" id="FARYCWN"/>
<evidence type="ECO:0000256" key="2">
    <source>
        <dbReference type="ARBA" id="ARBA00008780"/>
    </source>
</evidence>
<gene>
    <name evidence="13" type="ORF">G7K_3449-t1</name>
</gene>
<dbReference type="Proteomes" id="UP000033140">
    <property type="component" value="Unassembled WGS sequence"/>
</dbReference>
<dbReference type="GO" id="GO:0005576">
    <property type="term" value="C:extracellular region"/>
    <property type="evidence" value="ECO:0007669"/>
    <property type="project" value="UniProtKB-SubCell"/>
</dbReference>
<evidence type="ECO:0000313" key="14">
    <source>
        <dbReference type="Proteomes" id="UP000033140"/>
    </source>
</evidence>
<evidence type="ECO:0000313" key="13">
    <source>
        <dbReference type="EMBL" id="GAO49298.1"/>
    </source>
</evidence>
<accession>A0A0E9NHK0</accession>
<reference evidence="13 14" key="3">
    <citation type="journal article" date="2015" name="Genome Announc.">
        <title>Draft Genome Sequence of the Archiascomycetous Yeast Saitoella complicata.</title>
        <authorList>
            <person name="Yamauchi K."/>
            <person name="Kondo S."/>
            <person name="Hamamoto M."/>
            <person name="Takahashi Y."/>
            <person name="Ogura Y."/>
            <person name="Hayashi T."/>
            <person name="Nishida H."/>
        </authorList>
    </citation>
    <scope>NUCLEOTIDE SEQUENCE [LARGE SCALE GENOMIC DNA]</scope>
    <source>
        <strain evidence="13 14">NRRL Y-17804</strain>
    </source>
</reference>
<dbReference type="AlphaFoldDB" id="A0A0E9NHK0"/>
<dbReference type="EC" id="3.1.1.5" evidence="3 11"/>
<dbReference type="InterPro" id="IPR016035">
    <property type="entry name" value="Acyl_Trfase/lysoPLipase"/>
</dbReference>
<comment type="caution">
    <text evidence="13">The sequence shown here is derived from an EMBL/GenBank/DDBJ whole genome shotgun (WGS) entry which is preliminary data.</text>
</comment>
<feature type="domain" description="PLA2c" evidence="12">
    <location>
        <begin position="49"/>
        <end position="581"/>
    </location>
</feature>
<dbReference type="GO" id="GO:0005783">
    <property type="term" value="C:endoplasmic reticulum"/>
    <property type="evidence" value="ECO:0007669"/>
    <property type="project" value="TreeGrafter"/>
</dbReference>
<evidence type="ECO:0000256" key="8">
    <source>
        <dbReference type="ARBA" id="ARBA00023098"/>
    </source>
</evidence>
<dbReference type="GO" id="GO:0004623">
    <property type="term" value="F:phospholipase A2 activity"/>
    <property type="evidence" value="ECO:0007669"/>
    <property type="project" value="TreeGrafter"/>
</dbReference>
<dbReference type="FunFam" id="3.40.1090.10:FF:000010">
    <property type="entry name" value="Lysophospholipase"/>
    <property type="match status" value="1"/>
</dbReference>
<keyword evidence="8 10" id="KW-0443">Lipid metabolism</keyword>
<dbReference type="GO" id="GO:0005829">
    <property type="term" value="C:cytosol"/>
    <property type="evidence" value="ECO:0007669"/>
    <property type="project" value="TreeGrafter"/>
</dbReference>
<evidence type="ECO:0000256" key="4">
    <source>
        <dbReference type="ARBA" id="ARBA00022525"/>
    </source>
</evidence>
<dbReference type="STRING" id="698492.A0A0E9NHK0"/>
<dbReference type="InterPro" id="IPR002642">
    <property type="entry name" value="LysoPLipase_cat_dom"/>
</dbReference>
<organism evidence="13 14">
    <name type="scientific">Saitoella complicata (strain BCRC 22490 / CBS 7301 / JCM 7358 / NBRC 10748 / NRRL Y-17804)</name>
    <dbReference type="NCBI Taxonomy" id="698492"/>
    <lineage>
        <taxon>Eukaryota</taxon>
        <taxon>Fungi</taxon>
        <taxon>Dikarya</taxon>
        <taxon>Ascomycota</taxon>
        <taxon>Taphrinomycotina</taxon>
        <taxon>Taphrinomycotina incertae sedis</taxon>
        <taxon>Saitoella</taxon>
    </lineage>
</organism>
<feature type="signal peptide" evidence="11">
    <location>
        <begin position="1"/>
        <end position="22"/>
    </location>
</feature>
<evidence type="ECO:0000259" key="12">
    <source>
        <dbReference type="PROSITE" id="PS51210"/>
    </source>
</evidence>
<name>A0A0E9NHK0_SAICN</name>
<comment type="catalytic activity">
    <reaction evidence="11">
        <text>a 1-acyl-sn-glycero-3-phosphocholine + H2O = sn-glycerol 3-phosphocholine + a fatty acid + H(+)</text>
        <dbReference type="Rhea" id="RHEA:15177"/>
        <dbReference type="ChEBI" id="CHEBI:15377"/>
        <dbReference type="ChEBI" id="CHEBI:15378"/>
        <dbReference type="ChEBI" id="CHEBI:16870"/>
        <dbReference type="ChEBI" id="CHEBI:28868"/>
        <dbReference type="ChEBI" id="CHEBI:58168"/>
        <dbReference type="EC" id="3.1.1.5"/>
    </reaction>
</comment>
<keyword evidence="5 11" id="KW-0732">Signal</keyword>
<dbReference type="Pfam" id="PF01735">
    <property type="entry name" value="PLA2_B"/>
    <property type="match status" value="1"/>
</dbReference>
<evidence type="ECO:0000256" key="1">
    <source>
        <dbReference type="ARBA" id="ARBA00004613"/>
    </source>
</evidence>